<proteinExistence type="predicted"/>
<feature type="transmembrane region" description="Helical" evidence="1">
    <location>
        <begin position="107"/>
        <end position="126"/>
    </location>
</feature>
<dbReference type="Proteomes" id="UP000053599">
    <property type="component" value="Unassembled WGS sequence"/>
</dbReference>
<feature type="signal peptide" evidence="2">
    <location>
        <begin position="1"/>
        <end position="19"/>
    </location>
</feature>
<organism evidence="3 4">
    <name type="scientific">Exophiala sideris</name>
    <dbReference type="NCBI Taxonomy" id="1016849"/>
    <lineage>
        <taxon>Eukaryota</taxon>
        <taxon>Fungi</taxon>
        <taxon>Dikarya</taxon>
        <taxon>Ascomycota</taxon>
        <taxon>Pezizomycotina</taxon>
        <taxon>Eurotiomycetes</taxon>
        <taxon>Chaetothyriomycetidae</taxon>
        <taxon>Chaetothyriales</taxon>
        <taxon>Herpotrichiellaceae</taxon>
        <taxon>Exophiala</taxon>
    </lineage>
</organism>
<dbReference type="EMBL" id="KN846953">
    <property type="protein sequence ID" value="KIV80245.1"/>
    <property type="molecule type" value="Genomic_DNA"/>
</dbReference>
<keyword evidence="2" id="KW-0732">Signal</keyword>
<dbReference type="OrthoDB" id="2956246at2759"/>
<dbReference type="STRING" id="1016849.A0A0D1VVH7"/>
<feature type="chain" id="PRO_5002250809" evidence="2">
    <location>
        <begin position="20"/>
        <end position="335"/>
    </location>
</feature>
<evidence type="ECO:0000313" key="3">
    <source>
        <dbReference type="EMBL" id="KIV80245.1"/>
    </source>
</evidence>
<feature type="transmembrane region" description="Helical" evidence="1">
    <location>
        <begin position="213"/>
        <end position="231"/>
    </location>
</feature>
<accession>A0A0D1VVH7</accession>
<dbReference type="AlphaFoldDB" id="A0A0D1VVH7"/>
<keyword evidence="1" id="KW-0812">Transmembrane</keyword>
<keyword evidence="1" id="KW-1133">Transmembrane helix</keyword>
<name>A0A0D1VVH7_9EURO</name>
<evidence type="ECO:0000256" key="2">
    <source>
        <dbReference type="SAM" id="SignalP"/>
    </source>
</evidence>
<reference evidence="3 4" key="1">
    <citation type="submission" date="2015-01" db="EMBL/GenBank/DDBJ databases">
        <title>The Genome Sequence of Exophiala sideris CBS121828.</title>
        <authorList>
            <consortium name="The Broad Institute Genomics Platform"/>
            <person name="Cuomo C."/>
            <person name="de Hoog S."/>
            <person name="Gorbushina A."/>
            <person name="Stielow B."/>
            <person name="Teixiera M."/>
            <person name="Abouelleil A."/>
            <person name="Chapman S.B."/>
            <person name="Priest M."/>
            <person name="Young S.K."/>
            <person name="Wortman J."/>
            <person name="Nusbaum C."/>
            <person name="Birren B."/>
        </authorList>
    </citation>
    <scope>NUCLEOTIDE SEQUENCE [LARGE SCALE GENOMIC DNA]</scope>
    <source>
        <strain evidence="3 4">CBS 121828</strain>
    </source>
</reference>
<evidence type="ECO:0000256" key="1">
    <source>
        <dbReference type="SAM" id="Phobius"/>
    </source>
</evidence>
<dbReference type="HOGENOM" id="CLU_026024_0_0_1"/>
<protein>
    <submittedName>
        <fullName evidence="3">Uncharacterized protein</fullName>
    </submittedName>
</protein>
<gene>
    <name evidence="3" type="ORF">PV11_07759</name>
</gene>
<feature type="transmembrane region" description="Helical" evidence="1">
    <location>
        <begin position="238"/>
        <end position="257"/>
    </location>
</feature>
<sequence>MSLALLPILLLATPSTITALHTYTALSGRPTWLDSLIFCLGMQTPLTATSLNEGEYPAVAAMTTGYVFRVENQATVMYLHRIGQTGHLTTLDVSPVFAGANRARNGLGWYTIMYLPLIVPAHALLVRAQLASDRFFLMSTLLLLFSRLLSVASLRARTLPSWHGGAEPEVKGDLLVLLSEDRWVRMKGLVDDSKAVTSGSWLSRPRYPMLCDFAEWISRFLVYIAVVVLANATDRGKIALVLCSFIAHGVLAVHNMLAKELVMNGRVVKISDAIGSVKEYPRRLVMARELVKEMGRSDFAIRLGMINPDDAVVKEHTSDKANSKTPELVDEVVTM</sequence>
<keyword evidence="1" id="KW-0472">Membrane</keyword>
<evidence type="ECO:0000313" key="4">
    <source>
        <dbReference type="Proteomes" id="UP000053599"/>
    </source>
</evidence>